<dbReference type="RefSeq" id="WP_099916814.1">
    <property type="nucleotide sequence ID" value="NZ_BMHS01000028.1"/>
</dbReference>
<dbReference type="InterPro" id="IPR029069">
    <property type="entry name" value="HotDog_dom_sf"/>
</dbReference>
<dbReference type="Pfam" id="PF01575">
    <property type="entry name" value="MaoC_dehydratas"/>
    <property type="match status" value="1"/>
</dbReference>
<dbReference type="SUPFAM" id="SSF54637">
    <property type="entry name" value="Thioesterase/thiol ester dehydrase-isomerase"/>
    <property type="match status" value="1"/>
</dbReference>
<dbReference type="PANTHER" id="PTHR42993">
    <property type="entry name" value="MAOC-LIKE DEHYDRATASE DOMAIN-CONTAINING PROTEIN"/>
    <property type="match status" value="1"/>
</dbReference>
<name>A0A2G8SYY5_9BURK</name>
<accession>A0A2G8SYY5</accession>
<sequence>MRNIADLAELKALVGTELAVSSWIAISQQRVDTFADATLDHQWIHVDVERCKRESPFGGPVAHGFLTLSLLPAMFENAVRMVDVNMALNYGLNKVRFPAPVPVGSRLRARLTLASVDDIEAGAQLVWSVVVECEGSERPVCVAEFVMRRYP</sequence>
<gene>
    <name evidence="2" type="ORF">CR103_14970</name>
</gene>
<dbReference type="OrthoDB" id="9801735at2"/>
<comment type="caution">
    <text evidence="2">The sequence shown here is derived from an EMBL/GenBank/DDBJ whole genome shotgun (WGS) entry which is preliminary data.</text>
</comment>
<dbReference type="AlphaFoldDB" id="A0A2G8SYY5"/>
<dbReference type="PANTHER" id="PTHR42993:SF1">
    <property type="entry name" value="MAOC-LIKE DEHYDRATASE DOMAIN-CONTAINING PROTEIN"/>
    <property type="match status" value="1"/>
</dbReference>
<keyword evidence="3" id="KW-1185">Reference proteome</keyword>
<evidence type="ECO:0000259" key="1">
    <source>
        <dbReference type="Pfam" id="PF01575"/>
    </source>
</evidence>
<proteinExistence type="predicted"/>
<feature type="domain" description="MaoC-like" evidence="1">
    <location>
        <begin position="13"/>
        <end position="120"/>
    </location>
</feature>
<dbReference type="InterPro" id="IPR039375">
    <property type="entry name" value="NodN-like"/>
</dbReference>
<dbReference type="Proteomes" id="UP000228593">
    <property type="component" value="Unassembled WGS sequence"/>
</dbReference>
<protein>
    <submittedName>
        <fullName evidence="2">Dehydratase</fullName>
    </submittedName>
</protein>
<dbReference type="CDD" id="cd03450">
    <property type="entry name" value="NodN"/>
    <property type="match status" value="1"/>
</dbReference>
<evidence type="ECO:0000313" key="3">
    <source>
        <dbReference type="Proteomes" id="UP000228593"/>
    </source>
</evidence>
<reference evidence="2 3" key="1">
    <citation type="submission" date="2017-10" db="EMBL/GenBank/DDBJ databases">
        <title>Massilia psychrophilum sp. nov., a novel purple-pigmented bacterium isolated from Tianshan glacier, Xinjiang Municipality, China.</title>
        <authorList>
            <person name="Wang H."/>
        </authorList>
    </citation>
    <scope>NUCLEOTIDE SEQUENCE [LARGE SCALE GENOMIC DNA]</scope>
    <source>
        <strain evidence="2 3">JCM 30813</strain>
    </source>
</reference>
<evidence type="ECO:0000313" key="2">
    <source>
        <dbReference type="EMBL" id="PIL39017.1"/>
    </source>
</evidence>
<dbReference type="InterPro" id="IPR002539">
    <property type="entry name" value="MaoC-like_dom"/>
</dbReference>
<organism evidence="2 3">
    <name type="scientific">Massilia psychrophila</name>
    <dbReference type="NCBI Taxonomy" id="1603353"/>
    <lineage>
        <taxon>Bacteria</taxon>
        <taxon>Pseudomonadati</taxon>
        <taxon>Pseudomonadota</taxon>
        <taxon>Betaproteobacteria</taxon>
        <taxon>Burkholderiales</taxon>
        <taxon>Oxalobacteraceae</taxon>
        <taxon>Telluria group</taxon>
        <taxon>Massilia</taxon>
    </lineage>
</organism>
<dbReference type="Gene3D" id="3.10.129.10">
    <property type="entry name" value="Hotdog Thioesterase"/>
    <property type="match status" value="1"/>
</dbReference>
<dbReference type="EMBL" id="PDOB01000025">
    <property type="protein sequence ID" value="PIL39017.1"/>
    <property type="molecule type" value="Genomic_DNA"/>
</dbReference>